<accession>A0A9W4SVM1</accession>
<dbReference type="AlphaFoldDB" id="A0A9W4SVM1"/>
<evidence type="ECO:0000313" key="1">
    <source>
        <dbReference type="EMBL" id="CAI2182219.1"/>
    </source>
</evidence>
<gene>
    <name evidence="1" type="ORF">FWILDA_LOCUS10472</name>
</gene>
<organism evidence="1 2">
    <name type="scientific">Funneliformis geosporum</name>
    <dbReference type="NCBI Taxonomy" id="1117311"/>
    <lineage>
        <taxon>Eukaryota</taxon>
        <taxon>Fungi</taxon>
        <taxon>Fungi incertae sedis</taxon>
        <taxon>Mucoromycota</taxon>
        <taxon>Glomeromycotina</taxon>
        <taxon>Glomeromycetes</taxon>
        <taxon>Glomerales</taxon>
        <taxon>Glomeraceae</taxon>
        <taxon>Funneliformis</taxon>
    </lineage>
</organism>
<name>A0A9W4SVM1_9GLOM</name>
<reference evidence="1" key="1">
    <citation type="submission" date="2022-08" db="EMBL/GenBank/DDBJ databases">
        <authorList>
            <person name="Kallberg Y."/>
            <person name="Tangrot J."/>
            <person name="Rosling A."/>
        </authorList>
    </citation>
    <scope>NUCLEOTIDE SEQUENCE</scope>
    <source>
        <strain evidence="1">Wild A</strain>
    </source>
</reference>
<proteinExistence type="predicted"/>
<feature type="non-terminal residue" evidence="1">
    <location>
        <position position="1"/>
    </location>
</feature>
<comment type="caution">
    <text evidence="1">The sequence shown here is derived from an EMBL/GenBank/DDBJ whole genome shotgun (WGS) entry which is preliminary data.</text>
</comment>
<evidence type="ECO:0000313" key="2">
    <source>
        <dbReference type="Proteomes" id="UP001153678"/>
    </source>
</evidence>
<sequence>NGNFQTVQENQPDSNKLVYVQLDIIYFFKSNTASKPYSMRKRLVKRKVFLVIDKLQMALFDAEGRVSSNSSLEMTTILMLSLGLIIYSTPRTPAVEMVIVRTNNGDDYKV</sequence>
<protein>
    <submittedName>
        <fullName evidence="1">14747_t:CDS:1</fullName>
    </submittedName>
</protein>
<dbReference type="Proteomes" id="UP001153678">
    <property type="component" value="Unassembled WGS sequence"/>
</dbReference>
<keyword evidence="2" id="KW-1185">Reference proteome</keyword>
<dbReference type="EMBL" id="CAMKVN010002697">
    <property type="protein sequence ID" value="CAI2182219.1"/>
    <property type="molecule type" value="Genomic_DNA"/>
</dbReference>